<dbReference type="RefSeq" id="WP_098502984.1">
    <property type="nucleotide sequence ID" value="NZ_PDJQ01000001.1"/>
</dbReference>
<dbReference type="PANTHER" id="PTHR43400:SF7">
    <property type="entry name" value="FAD-DEPENDENT OXIDOREDUCTASE 2 FAD BINDING DOMAIN-CONTAINING PROTEIN"/>
    <property type="match status" value="1"/>
</dbReference>
<name>A0A2A9HEF5_TEPT2</name>
<feature type="domain" description="FAD-dependent oxidoreductase 2 FAD-binding" evidence="5">
    <location>
        <begin position="17"/>
        <end position="452"/>
    </location>
</feature>
<evidence type="ECO:0000313" key="7">
    <source>
        <dbReference type="Proteomes" id="UP000223071"/>
    </source>
</evidence>
<keyword evidence="2" id="KW-0285">Flavoprotein</keyword>
<evidence type="ECO:0000256" key="4">
    <source>
        <dbReference type="ARBA" id="ARBA00023002"/>
    </source>
</evidence>
<keyword evidence="4" id="KW-0560">Oxidoreductase</keyword>
<evidence type="ECO:0000259" key="5">
    <source>
        <dbReference type="Pfam" id="PF00890"/>
    </source>
</evidence>
<dbReference type="PRINTS" id="PR00411">
    <property type="entry name" value="PNDRDTASEI"/>
</dbReference>
<evidence type="ECO:0000313" key="6">
    <source>
        <dbReference type="EMBL" id="PFG73531.1"/>
    </source>
</evidence>
<protein>
    <submittedName>
        <fullName evidence="6">Tricarballylate dehydrogenase</fullName>
    </submittedName>
</protein>
<dbReference type="InterPro" id="IPR036188">
    <property type="entry name" value="FAD/NAD-bd_sf"/>
</dbReference>
<dbReference type="Proteomes" id="UP000223071">
    <property type="component" value="Unassembled WGS sequence"/>
</dbReference>
<dbReference type="AlphaFoldDB" id="A0A2A9HEF5"/>
<dbReference type="EMBL" id="PDJQ01000001">
    <property type="protein sequence ID" value="PFG73531.1"/>
    <property type="molecule type" value="Genomic_DNA"/>
</dbReference>
<evidence type="ECO:0000256" key="1">
    <source>
        <dbReference type="ARBA" id="ARBA00001974"/>
    </source>
</evidence>
<dbReference type="PANTHER" id="PTHR43400">
    <property type="entry name" value="FUMARATE REDUCTASE"/>
    <property type="match status" value="1"/>
</dbReference>
<evidence type="ECO:0000256" key="3">
    <source>
        <dbReference type="ARBA" id="ARBA00022827"/>
    </source>
</evidence>
<dbReference type="InterPro" id="IPR027477">
    <property type="entry name" value="Succ_DH/fumarate_Rdtase_cat_sf"/>
</dbReference>
<dbReference type="SUPFAM" id="SSF56425">
    <property type="entry name" value="Succinate dehydrogenase/fumarate reductase flavoprotein, catalytic domain"/>
    <property type="match status" value="1"/>
</dbReference>
<dbReference type="NCBIfam" id="NF006130">
    <property type="entry name" value="PRK08274.1"/>
    <property type="match status" value="1"/>
</dbReference>
<dbReference type="Pfam" id="PF00890">
    <property type="entry name" value="FAD_binding_2"/>
    <property type="match status" value="1"/>
</dbReference>
<dbReference type="Gene3D" id="3.90.700.10">
    <property type="entry name" value="Succinate dehydrogenase/fumarate reductase flavoprotein, catalytic domain"/>
    <property type="match status" value="1"/>
</dbReference>
<sequence length="476" mass="51295">MPLPAGSPGAAATYETDVLVVGGGIAGLSAAVEARQHGADVILIEKAPREHRGGNTRFADAQMRFPHEADAYGPRDYTADDMFDDLMRISRGRANRDLVRTLCDNARAAAEWLTALGLEWEAGYPHTAGYRRSPKAGGQGLVDLLYRRLEGLGGIVSYETAAVDLLLASGGGIAGVRARGPEGLIDLHARGGTILACGGFQASVEMRVRYLGRFSDALILRGSRYNTGEGLMMAIAAGAQPAGQWGDYHSAVLDARSPRIECGVTALYNYQMGIFVNREGRRFLDEGEDFRDHTYVRFSKHIVEQAGGQAWCIFDQKAFQREEFARAWRPVGPPLQSDTLEGLARQMDVPAENFLETVAAFNAAVQPGDYDLDRLDGKRTLGIYPPKSNWALPIDTPPYLAIPVTGGITFTFGGLKCDTSARVIDTRGQPLPGLYAAGEPMGEFFYDNYPGATSVIRGCVFGRIAGAHAASRARGG</sequence>
<comment type="cofactor">
    <cofactor evidence="1">
        <name>FAD</name>
        <dbReference type="ChEBI" id="CHEBI:57692"/>
    </cofactor>
</comment>
<dbReference type="SUPFAM" id="SSF51905">
    <property type="entry name" value="FAD/NAD(P)-binding domain"/>
    <property type="match status" value="1"/>
</dbReference>
<dbReference type="GO" id="GO:0033765">
    <property type="term" value="F:steroid dehydrogenase activity, acting on the CH-CH group of donors"/>
    <property type="evidence" value="ECO:0007669"/>
    <property type="project" value="UniProtKB-ARBA"/>
</dbReference>
<keyword evidence="7" id="KW-1185">Reference proteome</keyword>
<reference evidence="6 7" key="1">
    <citation type="submission" date="2017-09" db="EMBL/GenBank/DDBJ databases">
        <title>Sequencing the genomes of two abundant thermophiles in Great Basin hot springs: Thermocrinis jamiesonii and novel Chloroflexi Thermoflexus hugenholtzii.</title>
        <authorList>
            <person name="Hedlund B."/>
        </authorList>
    </citation>
    <scope>NUCLEOTIDE SEQUENCE [LARGE SCALE GENOMIC DNA]</scope>
    <source>
        <strain evidence="6 7">G233</strain>
    </source>
</reference>
<gene>
    <name evidence="6" type="ORF">A9A59_0731</name>
</gene>
<comment type="caution">
    <text evidence="6">The sequence shown here is derived from an EMBL/GenBank/DDBJ whole genome shotgun (WGS) entry which is preliminary data.</text>
</comment>
<proteinExistence type="predicted"/>
<dbReference type="Gene3D" id="3.50.50.60">
    <property type="entry name" value="FAD/NAD(P)-binding domain"/>
    <property type="match status" value="1"/>
</dbReference>
<keyword evidence="3" id="KW-0274">FAD</keyword>
<evidence type="ECO:0000256" key="2">
    <source>
        <dbReference type="ARBA" id="ARBA00022630"/>
    </source>
</evidence>
<accession>A0A2A9HEF5</accession>
<organism evidence="6 7">
    <name type="scientific">Tepidiforma thermophila (strain KCTC 52669 / CGMCC 1.13589 / G233)</name>
    <dbReference type="NCBI Taxonomy" id="2761530"/>
    <lineage>
        <taxon>Bacteria</taxon>
        <taxon>Bacillati</taxon>
        <taxon>Chloroflexota</taxon>
        <taxon>Tepidiformia</taxon>
        <taxon>Tepidiformales</taxon>
        <taxon>Tepidiformaceae</taxon>
        <taxon>Tepidiforma</taxon>
    </lineage>
</organism>
<dbReference type="InterPro" id="IPR003953">
    <property type="entry name" value="FAD-dep_OxRdtase_2_FAD-bd"/>
</dbReference>
<dbReference type="InterPro" id="IPR050315">
    <property type="entry name" value="FAD-oxidoreductase_2"/>
</dbReference>